<evidence type="ECO:0000256" key="1">
    <source>
        <dbReference type="ARBA" id="ARBA00022679"/>
    </source>
</evidence>
<evidence type="ECO:0000259" key="13">
    <source>
        <dbReference type="PROSITE" id="PS51186"/>
    </source>
</evidence>
<evidence type="ECO:0000256" key="10">
    <source>
        <dbReference type="ARBA" id="ARBA00052178"/>
    </source>
</evidence>
<evidence type="ECO:0000256" key="6">
    <source>
        <dbReference type="ARBA" id="ARBA00050849"/>
    </source>
</evidence>
<comment type="catalytic activity">
    <reaction evidence="7">
        <text>serotonin + (5Z,8Z,11Z,14Z)-eicosatetraenoyl-CoA = N-[(5Z,8Z,11Z,14Z)-eicosatetraenoyl]-serotonin + CoA + H(+)</text>
        <dbReference type="Rhea" id="RHEA:51396"/>
        <dbReference type="ChEBI" id="CHEBI:15378"/>
        <dbReference type="ChEBI" id="CHEBI:57287"/>
        <dbReference type="ChEBI" id="CHEBI:57368"/>
        <dbReference type="ChEBI" id="CHEBI:132255"/>
        <dbReference type="ChEBI" id="CHEBI:350546"/>
    </reaction>
    <physiologicalReaction direction="left-to-right" evidence="7">
        <dbReference type="Rhea" id="RHEA:51397"/>
    </physiologicalReaction>
</comment>
<evidence type="ECO:0000256" key="9">
    <source>
        <dbReference type="ARBA" id="ARBA00051823"/>
    </source>
</evidence>
<name>A0A0M3I5L4_ASCLU</name>
<evidence type="ECO:0000256" key="3">
    <source>
        <dbReference type="ARBA" id="ARBA00038182"/>
    </source>
</evidence>
<evidence type="ECO:0000313" key="15">
    <source>
        <dbReference type="WBParaSite" id="ALUE_0001224701-mRNA-1"/>
    </source>
</evidence>
<keyword evidence="1" id="KW-0808">Transferase</keyword>
<comment type="catalytic activity">
    <reaction evidence="5">
        <text>dopamine + (9Z)-octadecenoyl-CoA = N-(9Z-octadecanoyl)-dopamine + CoA + H(+)</text>
        <dbReference type="Rhea" id="RHEA:51380"/>
        <dbReference type="ChEBI" id="CHEBI:15378"/>
        <dbReference type="ChEBI" id="CHEBI:31883"/>
        <dbReference type="ChEBI" id="CHEBI:57287"/>
        <dbReference type="ChEBI" id="CHEBI:57387"/>
        <dbReference type="ChEBI" id="CHEBI:59905"/>
    </reaction>
    <physiologicalReaction direction="left-to-right" evidence="5">
        <dbReference type="Rhea" id="RHEA:51381"/>
    </physiologicalReaction>
</comment>
<dbReference type="PANTHER" id="PTHR20905:SF1">
    <property type="entry name" value="AT07410P-RELATED"/>
    <property type="match status" value="1"/>
</dbReference>
<organism evidence="14 15">
    <name type="scientific">Ascaris lumbricoides</name>
    <name type="common">Giant roundworm</name>
    <dbReference type="NCBI Taxonomy" id="6252"/>
    <lineage>
        <taxon>Eukaryota</taxon>
        <taxon>Metazoa</taxon>
        <taxon>Ecdysozoa</taxon>
        <taxon>Nematoda</taxon>
        <taxon>Chromadorea</taxon>
        <taxon>Rhabditida</taxon>
        <taxon>Spirurina</taxon>
        <taxon>Ascaridomorpha</taxon>
        <taxon>Ascaridoidea</taxon>
        <taxon>Ascarididae</taxon>
        <taxon>Ascaris</taxon>
    </lineage>
</organism>
<dbReference type="Pfam" id="PF00583">
    <property type="entry name" value="Acetyltransf_1"/>
    <property type="match status" value="1"/>
</dbReference>
<proteinExistence type="inferred from homology"/>
<dbReference type="Proteomes" id="UP000036681">
    <property type="component" value="Unplaced"/>
</dbReference>
<dbReference type="InterPro" id="IPR000182">
    <property type="entry name" value="GNAT_dom"/>
</dbReference>
<dbReference type="WBParaSite" id="ALUE_0001224701-mRNA-1">
    <property type="protein sequence ID" value="ALUE_0001224701-mRNA-1"/>
    <property type="gene ID" value="ALUE_0001224701"/>
</dbReference>
<accession>A0A0M3I5L4</accession>
<comment type="catalytic activity">
    <reaction evidence="10">
        <text>serotonin + hexadecanoyl-CoA = N-hexadecanoyl-serotonin + CoA + H(+)</text>
        <dbReference type="Rhea" id="RHEA:51384"/>
        <dbReference type="ChEBI" id="CHEBI:15378"/>
        <dbReference type="ChEBI" id="CHEBI:57287"/>
        <dbReference type="ChEBI" id="CHEBI:57379"/>
        <dbReference type="ChEBI" id="CHEBI:134059"/>
        <dbReference type="ChEBI" id="CHEBI:350546"/>
    </reaction>
    <physiologicalReaction direction="left-to-right" evidence="10">
        <dbReference type="Rhea" id="RHEA:51385"/>
    </physiologicalReaction>
</comment>
<dbReference type="SUPFAM" id="SSF55729">
    <property type="entry name" value="Acyl-CoA N-acyltransferases (Nat)"/>
    <property type="match status" value="1"/>
</dbReference>
<sequence length="218" mass="24168">MADESNGDEVFAFMMRHFRIMEPITSSLMATEDDLEDFFTDLKDNGVMSGHSFLAQDGDKLVGICLNSVYEVGTSHSVSRNNFDPMKDYKDDIEMGSYKSVNANRIATFVAELDKDVKFAAPYAKRIFKIDVICVSPNYARCGIGARLVEISLQEAASAKCNCVASAATANASQKLLEKFGFKCAKELPFSCFREDYRPVFDNLPDGGRSGKLMLIKL</sequence>
<evidence type="ECO:0000256" key="2">
    <source>
        <dbReference type="ARBA" id="ARBA00037926"/>
    </source>
</evidence>
<evidence type="ECO:0000256" key="8">
    <source>
        <dbReference type="ARBA" id="ARBA00051711"/>
    </source>
</evidence>
<comment type="catalytic activity">
    <reaction evidence="12">
        <text>serotonin + acetyl-CoA = N-acetylserotonin + CoA + H(+)</text>
        <dbReference type="Rhea" id="RHEA:25217"/>
        <dbReference type="ChEBI" id="CHEBI:15378"/>
        <dbReference type="ChEBI" id="CHEBI:17697"/>
        <dbReference type="ChEBI" id="CHEBI:57287"/>
        <dbReference type="ChEBI" id="CHEBI:57288"/>
        <dbReference type="ChEBI" id="CHEBI:350546"/>
        <dbReference type="EC" id="2.3.1.87"/>
    </reaction>
    <physiologicalReaction direction="left-to-right" evidence="12">
        <dbReference type="Rhea" id="RHEA:25218"/>
    </physiologicalReaction>
</comment>
<dbReference type="PANTHER" id="PTHR20905">
    <property type="entry name" value="N-ACETYLTRANSFERASE-RELATED"/>
    <property type="match status" value="1"/>
</dbReference>
<keyword evidence="14" id="KW-1185">Reference proteome</keyword>
<evidence type="ECO:0000313" key="14">
    <source>
        <dbReference type="Proteomes" id="UP000036681"/>
    </source>
</evidence>
<evidence type="ECO:0000256" key="7">
    <source>
        <dbReference type="ARBA" id="ARBA00051284"/>
    </source>
</evidence>
<comment type="catalytic activity">
    <reaction evidence="8">
        <text>dopamine + acetyl-CoA = N-acetyldopamine + CoA + H(+)</text>
        <dbReference type="Rhea" id="RHEA:51388"/>
        <dbReference type="ChEBI" id="CHEBI:15378"/>
        <dbReference type="ChEBI" id="CHEBI:57287"/>
        <dbReference type="ChEBI" id="CHEBI:57288"/>
        <dbReference type="ChEBI" id="CHEBI:59905"/>
        <dbReference type="ChEBI" id="CHEBI:125678"/>
    </reaction>
    <physiologicalReaction direction="left-to-right" evidence="8">
        <dbReference type="Rhea" id="RHEA:51389"/>
    </physiologicalReaction>
</comment>
<feature type="domain" description="N-acetyltransferase" evidence="13">
    <location>
        <begin position="64"/>
        <end position="218"/>
    </location>
</feature>
<evidence type="ECO:0000256" key="12">
    <source>
        <dbReference type="ARBA" id="ARBA00052491"/>
    </source>
</evidence>
<comment type="similarity">
    <text evidence="3">Belongs to the acetyltransferase family. AANAT subfamily.</text>
</comment>
<dbReference type="AlphaFoldDB" id="A0A0M3I5L4"/>
<comment type="pathway">
    <text evidence="2">Aromatic compound metabolism; melatonin biosynthesis; melatonin from serotonin: step 1/2.</text>
</comment>
<dbReference type="FunFam" id="3.40.630.30:FF:000046">
    <property type="entry name" value="Dopamine N-acetyltransferase"/>
    <property type="match status" value="1"/>
</dbReference>
<dbReference type="EC" id="2.3.1.87" evidence="4"/>
<evidence type="ECO:0000256" key="4">
    <source>
        <dbReference type="ARBA" id="ARBA00039114"/>
    </source>
</evidence>
<reference evidence="15" key="1">
    <citation type="submission" date="2016-05" db="UniProtKB">
        <authorList>
            <consortium name="WormBaseParasite"/>
        </authorList>
    </citation>
    <scope>IDENTIFICATION</scope>
</reference>
<protein>
    <recommendedName>
        <fullName evidence="4">aralkylamine N-acetyltransferase</fullName>
        <ecNumber evidence="4">2.3.1.87</ecNumber>
    </recommendedName>
</protein>
<dbReference type="Gene3D" id="3.40.630.30">
    <property type="match status" value="1"/>
</dbReference>
<dbReference type="GO" id="GO:0004059">
    <property type="term" value="F:aralkylamine N-acetyltransferase activity"/>
    <property type="evidence" value="ECO:0007669"/>
    <property type="project" value="UniProtKB-EC"/>
</dbReference>
<evidence type="ECO:0000256" key="11">
    <source>
        <dbReference type="ARBA" id="ARBA00052335"/>
    </source>
</evidence>
<comment type="catalytic activity">
    <reaction evidence="11">
        <text>dopamine + hexadecanoyl-CoA = N-hexadecanoyl-dopamine + CoA + H(+)</text>
        <dbReference type="Rhea" id="RHEA:51376"/>
        <dbReference type="ChEBI" id="CHEBI:15378"/>
        <dbReference type="ChEBI" id="CHEBI:57287"/>
        <dbReference type="ChEBI" id="CHEBI:57379"/>
        <dbReference type="ChEBI" id="CHEBI:59905"/>
        <dbReference type="ChEBI" id="CHEBI:134058"/>
    </reaction>
    <physiologicalReaction direction="left-to-right" evidence="11">
        <dbReference type="Rhea" id="RHEA:51377"/>
    </physiologicalReaction>
</comment>
<dbReference type="PROSITE" id="PS51186">
    <property type="entry name" value="GNAT"/>
    <property type="match status" value="1"/>
</dbReference>
<dbReference type="CDD" id="cd04301">
    <property type="entry name" value="NAT_SF"/>
    <property type="match status" value="1"/>
</dbReference>
<dbReference type="InterPro" id="IPR016181">
    <property type="entry name" value="Acyl_CoA_acyltransferase"/>
</dbReference>
<comment type="catalytic activity">
    <reaction evidence="6">
        <text>serotonin + octadecanoyl-CoA = N-octadecanoyl-serotonin + CoA + H(+)</text>
        <dbReference type="Rhea" id="RHEA:51400"/>
        <dbReference type="ChEBI" id="CHEBI:15378"/>
        <dbReference type="ChEBI" id="CHEBI:57287"/>
        <dbReference type="ChEBI" id="CHEBI:57394"/>
        <dbReference type="ChEBI" id="CHEBI:134065"/>
        <dbReference type="ChEBI" id="CHEBI:350546"/>
    </reaction>
    <physiologicalReaction direction="left-to-right" evidence="6">
        <dbReference type="Rhea" id="RHEA:51401"/>
    </physiologicalReaction>
</comment>
<evidence type="ECO:0000256" key="5">
    <source>
        <dbReference type="ARBA" id="ARBA00050189"/>
    </source>
</evidence>
<comment type="catalytic activity">
    <reaction evidence="9">
        <text>serotonin + (9Z)-octadecenoyl-CoA = N-(9Z-octadecenoyl)-serotonin + CoA + H(+)</text>
        <dbReference type="Rhea" id="RHEA:51392"/>
        <dbReference type="ChEBI" id="CHEBI:15378"/>
        <dbReference type="ChEBI" id="CHEBI:57287"/>
        <dbReference type="ChEBI" id="CHEBI:57387"/>
        <dbReference type="ChEBI" id="CHEBI:134064"/>
        <dbReference type="ChEBI" id="CHEBI:350546"/>
    </reaction>
    <physiologicalReaction direction="left-to-right" evidence="9">
        <dbReference type="Rhea" id="RHEA:51393"/>
    </physiologicalReaction>
</comment>